<dbReference type="Gene3D" id="2.130.10.10">
    <property type="entry name" value="YVTN repeat-like/Quinoprotein amine dehydrogenase"/>
    <property type="match status" value="1"/>
</dbReference>
<organism evidence="1 2">
    <name type="scientific">Sarocladium strictum</name>
    <name type="common">Black bundle disease fungus</name>
    <name type="synonym">Acremonium strictum</name>
    <dbReference type="NCBI Taxonomy" id="5046"/>
    <lineage>
        <taxon>Eukaryota</taxon>
        <taxon>Fungi</taxon>
        <taxon>Dikarya</taxon>
        <taxon>Ascomycota</taxon>
        <taxon>Pezizomycotina</taxon>
        <taxon>Sordariomycetes</taxon>
        <taxon>Hypocreomycetidae</taxon>
        <taxon>Hypocreales</taxon>
        <taxon>Sarocladiaceae</taxon>
        <taxon>Sarocladium</taxon>
    </lineage>
</organism>
<dbReference type="InterPro" id="IPR051150">
    <property type="entry name" value="SWT21/TCAB1_mRNA_Telomere"/>
</dbReference>
<dbReference type="Proteomes" id="UP001175261">
    <property type="component" value="Unassembled WGS sequence"/>
</dbReference>
<evidence type="ECO:0000313" key="1">
    <source>
        <dbReference type="EMBL" id="KAK0391352.1"/>
    </source>
</evidence>
<name>A0AA39LBP1_SARSR</name>
<proteinExistence type="predicted"/>
<dbReference type="AlphaFoldDB" id="A0AA39LBP1"/>
<dbReference type="InterPro" id="IPR036322">
    <property type="entry name" value="WD40_repeat_dom_sf"/>
</dbReference>
<evidence type="ECO:0000313" key="2">
    <source>
        <dbReference type="Proteomes" id="UP001175261"/>
    </source>
</evidence>
<dbReference type="PANTHER" id="PTHR13211">
    <property type="entry name" value="TELOMERASE CAJAL BODY PROTEIN 1"/>
    <property type="match status" value="1"/>
</dbReference>
<dbReference type="PANTHER" id="PTHR13211:SF0">
    <property type="entry name" value="TELOMERASE CAJAL BODY PROTEIN 1"/>
    <property type="match status" value="1"/>
</dbReference>
<sequence length="416" mass="45238">MVFRVPAASDWVLSCTVRKPPLSCPASNRGLVRFYSSAQWTPDGTCLLTTSSDQIVSTFILPTDLLDQRDHPLDLQPQAAVQLPEPTQAIAPSPYFSLAEPSSQVFLAACRDHPLQIRHTQPQEPEAPPLAIYKLIKAETEAYIAPSSLLWEYPGTHFICGSMNRLDYFDVSRPGSDGPCLTIPTGPSKRSKTKGYTVGMKGHISALTTTKPDEHGCSIVAAGTRNRWIGMYDIHRTDKAIANWAIRGSDGLSDEMDTGGRGIVQLLWSPCGRYLIVNERRANGLLVYDIRGSGKLLSVLGGRTLNTQQRLVCDVFAGDPYDSSTFEVWAGAEDGTVLLWDQVGKHEGLVAPEWNWKSHDSPVGSTTLHSTGSVVATCSGGWDYPTDPSDDDDCLTTVLEESSLKLWAISSVAAGD</sequence>
<keyword evidence="2" id="KW-1185">Reference proteome</keyword>
<protein>
    <submittedName>
        <fullName evidence="1">Uncharacterized protein</fullName>
    </submittedName>
</protein>
<accession>A0AA39LBP1</accession>
<comment type="caution">
    <text evidence="1">The sequence shown here is derived from an EMBL/GenBank/DDBJ whole genome shotgun (WGS) entry which is preliminary data.</text>
</comment>
<gene>
    <name evidence="1" type="ORF">NLU13_0853</name>
</gene>
<dbReference type="SUPFAM" id="SSF50978">
    <property type="entry name" value="WD40 repeat-like"/>
    <property type="match status" value="1"/>
</dbReference>
<dbReference type="InterPro" id="IPR015943">
    <property type="entry name" value="WD40/YVTN_repeat-like_dom_sf"/>
</dbReference>
<dbReference type="EMBL" id="JAPDFR010000001">
    <property type="protein sequence ID" value="KAK0391352.1"/>
    <property type="molecule type" value="Genomic_DNA"/>
</dbReference>
<reference evidence="1" key="1">
    <citation type="submission" date="2022-10" db="EMBL/GenBank/DDBJ databases">
        <title>Determination and structural analysis of whole genome sequence of Sarocladium strictum F4-1.</title>
        <authorList>
            <person name="Hu L."/>
            <person name="Jiang Y."/>
        </authorList>
    </citation>
    <scope>NUCLEOTIDE SEQUENCE</scope>
    <source>
        <strain evidence="1">F4-1</strain>
    </source>
</reference>